<dbReference type="Proteomes" id="UP000246702">
    <property type="component" value="Unassembled WGS sequence"/>
</dbReference>
<sequence length="493" mass="54640">MTTHDGYRYQASCGSFSKGLACSAVISPPSNLPGFLSDDGFDVIVIGAGYAGLTAIRDLCNLGYKVLLLEARDRVGGRTYTADVDGHLYEMGGAWVHWGQPHVYHEMHRYGQTKMLNSNEAEIGCQSFFTACIDGARTSMSLEEQERLVSKAFEVFCNVDDSYGRRLLPYPHEPHHNPDVRYWESISAAQRLDQIRHLLDDVQITTLQAFLVAISGNTMKETGFFDILRWWALSGYTVLGLYEYTETYKIAAGQSDFARCFFEEALSTGNLRFSFQTAVTGIHDQAGRVTVTCASGQKWLAKRLVCTIPLNILTKVDFNPPLPAVKTAACIKGNVNFGAKLHLEVDDTHLLSWVATNWPGTHIFSCRGDGITPKGNTHIVTFGANKDSLSPQQNAQEATAELNKIQPVTVQQVVWHDWVKDPFSGGSWCMFPPGYSFRYLDALRERHGNVFFASGDWAYGWRGFIDGAIEEGSRVAKEVSVCLGRLKAVAASL</sequence>
<dbReference type="PANTHER" id="PTHR43563:SF1">
    <property type="entry name" value="AMINE OXIDASE [FLAVIN-CONTAINING] B"/>
    <property type="match status" value="1"/>
</dbReference>
<evidence type="ECO:0000256" key="6">
    <source>
        <dbReference type="RuleBase" id="RU362067"/>
    </source>
</evidence>
<evidence type="ECO:0000313" key="8">
    <source>
        <dbReference type="EMBL" id="PWY85792.1"/>
    </source>
</evidence>
<evidence type="ECO:0000256" key="4">
    <source>
        <dbReference type="ARBA" id="ARBA00048448"/>
    </source>
</evidence>
<dbReference type="SUPFAM" id="SSF51905">
    <property type="entry name" value="FAD/NAD(P)-binding domain"/>
    <property type="match status" value="1"/>
</dbReference>
<comment type="cofactor">
    <cofactor evidence="1 6">
        <name>FAD</name>
        <dbReference type="ChEBI" id="CHEBI:57692"/>
    </cofactor>
</comment>
<dbReference type="Gene3D" id="3.50.50.60">
    <property type="entry name" value="FAD/NAD(P)-binding domain"/>
    <property type="match status" value="2"/>
</dbReference>
<dbReference type="PRINTS" id="PR00757">
    <property type="entry name" value="AMINEOXDASEF"/>
</dbReference>
<feature type="binding site" evidence="5">
    <location>
        <begin position="70"/>
        <end position="71"/>
    </location>
    <ligand>
        <name>FAD</name>
        <dbReference type="ChEBI" id="CHEBI:57692"/>
    </ligand>
</feature>
<feature type="binding site" evidence="5">
    <location>
        <position position="279"/>
    </location>
    <ligand>
        <name>FAD</name>
        <dbReference type="ChEBI" id="CHEBI:57692"/>
    </ligand>
</feature>
<dbReference type="InterPro" id="IPR001613">
    <property type="entry name" value="Flavin_amine_oxidase"/>
</dbReference>
<evidence type="ECO:0000259" key="7">
    <source>
        <dbReference type="Pfam" id="PF01593"/>
    </source>
</evidence>
<accession>A0A317WKI3</accession>
<keyword evidence="6" id="KW-0274">FAD</keyword>
<dbReference type="Gene3D" id="3.90.660.10">
    <property type="match status" value="2"/>
</dbReference>
<dbReference type="RefSeq" id="XP_025466809.1">
    <property type="nucleotide sequence ID" value="XM_025616277.1"/>
</dbReference>
<evidence type="ECO:0000256" key="5">
    <source>
        <dbReference type="PIRSR" id="PIRSR601613-1"/>
    </source>
</evidence>
<organism evidence="8 9">
    <name type="scientific">Aspergillus sclerotioniger CBS 115572</name>
    <dbReference type="NCBI Taxonomy" id="1450535"/>
    <lineage>
        <taxon>Eukaryota</taxon>
        <taxon>Fungi</taxon>
        <taxon>Dikarya</taxon>
        <taxon>Ascomycota</taxon>
        <taxon>Pezizomycotina</taxon>
        <taxon>Eurotiomycetes</taxon>
        <taxon>Eurotiomycetidae</taxon>
        <taxon>Eurotiales</taxon>
        <taxon>Aspergillaceae</taxon>
        <taxon>Aspergillus</taxon>
        <taxon>Aspergillus subgen. Circumdati</taxon>
    </lineage>
</organism>
<dbReference type="EC" id="1.4.3.-" evidence="6"/>
<keyword evidence="9" id="KW-1185">Reference proteome</keyword>
<dbReference type="OrthoDB" id="7777654at2759"/>
<dbReference type="STRING" id="1450535.A0A317WKI3"/>
<reference evidence="8 9" key="1">
    <citation type="submission" date="2016-12" db="EMBL/GenBank/DDBJ databases">
        <title>The genomes of Aspergillus section Nigri reveals drivers in fungal speciation.</title>
        <authorList>
            <consortium name="DOE Joint Genome Institute"/>
            <person name="Vesth T.C."/>
            <person name="Nybo J."/>
            <person name="Theobald S."/>
            <person name="Brandl J."/>
            <person name="Frisvad J.C."/>
            <person name="Nielsen K.F."/>
            <person name="Lyhne E.K."/>
            <person name="Kogle M.E."/>
            <person name="Kuo A."/>
            <person name="Riley R."/>
            <person name="Clum A."/>
            <person name="Nolan M."/>
            <person name="Lipzen A."/>
            <person name="Salamov A."/>
            <person name="Henrissat B."/>
            <person name="Wiebenga A."/>
            <person name="De Vries R.P."/>
            <person name="Grigoriev I.V."/>
            <person name="Mortensen U.H."/>
            <person name="Andersen M.R."/>
            <person name="Baker S.E."/>
        </authorList>
    </citation>
    <scope>NUCLEOTIDE SEQUENCE [LARGE SCALE GENOMIC DNA]</scope>
    <source>
        <strain evidence="8 9">CBS 115572</strain>
    </source>
</reference>
<dbReference type="InterPro" id="IPR002937">
    <property type="entry name" value="Amino_oxidase"/>
</dbReference>
<evidence type="ECO:0000256" key="3">
    <source>
        <dbReference type="ARBA" id="ARBA00023002"/>
    </source>
</evidence>
<dbReference type="EMBL" id="MSFK01000016">
    <property type="protein sequence ID" value="PWY85792.1"/>
    <property type="molecule type" value="Genomic_DNA"/>
</dbReference>
<protein>
    <recommendedName>
        <fullName evidence="6">Amine oxidase</fullName>
        <ecNumber evidence="6">1.4.3.-</ecNumber>
    </recommendedName>
</protein>
<evidence type="ECO:0000313" key="9">
    <source>
        <dbReference type="Proteomes" id="UP000246702"/>
    </source>
</evidence>
<comment type="similarity">
    <text evidence="2 6">Belongs to the flavin monoamine oxidase family.</text>
</comment>
<dbReference type="PANTHER" id="PTHR43563">
    <property type="entry name" value="AMINE OXIDASE"/>
    <property type="match status" value="1"/>
</dbReference>
<evidence type="ECO:0000256" key="1">
    <source>
        <dbReference type="ARBA" id="ARBA00001974"/>
    </source>
</evidence>
<keyword evidence="3 6" id="KW-0560">Oxidoreductase</keyword>
<comment type="catalytic activity">
    <reaction evidence="4">
        <text>a secondary aliphatic amine + O2 + H2O = a primary amine + an aldehyde + H2O2</text>
        <dbReference type="Rhea" id="RHEA:26414"/>
        <dbReference type="ChEBI" id="CHEBI:15377"/>
        <dbReference type="ChEBI" id="CHEBI:15379"/>
        <dbReference type="ChEBI" id="CHEBI:16240"/>
        <dbReference type="ChEBI" id="CHEBI:17478"/>
        <dbReference type="ChEBI" id="CHEBI:58855"/>
        <dbReference type="ChEBI" id="CHEBI:65296"/>
        <dbReference type="EC" id="1.4.3.4"/>
    </reaction>
</comment>
<dbReference type="InterPro" id="IPR050703">
    <property type="entry name" value="Flavin_MAO"/>
</dbReference>
<gene>
    <name evidence="8" type="ORF">BO94DRAFT_597861</name>
</gene>
<dbReference type="GO" id="GO:0097621">
    <property type="term" value="F:monoamine oxidase activity"/>
    <property type="evidence" value="ECO:0007669"/>
    <property type="project" value="UniProtKB-EC"/>
</dbReference>
<proteinExistence type="inferred from homology"/>
<evidence type="ECO:0000256" key="2">
    <source>
        <dbReference type="ARBA" id="ARBA00005995"/>
    </source>
</evidence>
<dbReference type="AlphaFoldDB" id="A0A317WKI3"/>
<feature type="binding site" evidence="5">
    <location>
        <position position="382"/>
    </location>
    <ligand>
        <name>substrate</name>
    </ligand>
</feature>
<dbReference type="GeneID" id="37118420"/>
<name>A0A317WKI3_9EURO</name>
<keyword evidence="6" id="KW-0285">Flavoprotein</keyword>
<feature type="domain" description="Amine oxidase" evidence="7">
    <location>
        <begin position="51"/>
        <end position="479"/>
    </location>
</feature>
<comment type="caution">
    <text evidence="8">The sequence shown here is derived from an EMBL/GenBank/DDBJ whole genome shotgun (WGS) entry which is preliminary data.</text>
</comment>
<dbReference type="InterPro" id="IPR036188">
    <property type="entry name" value="FAD/NAD-bd_sf"/>
</dbReference>
<dbReference type="Pfam" id="PF01593">
    <property type="entry name" value="Amino_oxidase"/>
    <property type="match status" value="1"/>
</dbReference>